<evidence type="ECO:0000256" key="3">
    <source>
        <dbReference type="ARBA" id="ARBA00022475"/>
    </source>
</evidence>
<dbReference type="SMART" id="SM00369">
    <property type="entry name" value="LRR_TYP"/>
    <property type="match status" value="12"/>
</dbReference>
<comment type="similarity">
    <text evidence="2">Belongs to the RLP family.</text>
</comment>
<dbReference type="PROSITE" id="PS51450">
    <property type="entry name" value="LRR"/>
    <property type="match status" value="1"/>
</dbReference>
<dbReference type="PRINTS" id="PR00019">
    <property type="entry name" value="LEURICHRPT"/>
</dbReference>
<evidence type="ECO:0000256" key="11">
    <source>
        <dbReference type="ARBA" id="ARBA00023180"/>
    </source>
</evidence>
<keyword evidence="5 12" id="KW-0812">Transmembrane</keyword>
<reference evidence="16" key="1">
    <citation type="journal article" date="2006" name="Science">
        <title>The genome of black cottonwood, Populus trichocarpa (Torr. &amp; Gray).</title>
        <authorList>
            <person name="Tuskan G.A."/>
            <person name="Difazio S."/>
            <person name="Jansson S."/>
            <person name="Bohlmann J."/>
            <person name="Grigoriev I."/>
            <person name="Hellsten U."/>
            <person name="Putnam N."/>
            <person name="Ralph S."/>
            <person name="Rombauts S."/>
            <person name="Salamov A."/>
            <person name="Schein J."/>
            <person name="Sterck L."/>
            <person name="Aerts A."/>
            <person name="Bhalerao R.R."/>
            <person name="Bhalerao R.P."/>
            <person name="Blaudez D."/>
            <person name="Boerjan W."/>
            <person name="Brun A."/>
            <person name="Brunner A."/>
            <person name="Busov V."/>
            <person name="Campbell M."/>
            <person name="Carlson J."/>
            <person name="Chalot M."/>
            <person name="Chapman J."/>
            <person name="Chen G.L."/>
            <person name="Cooper D."/>
            <person name="Coutinho P.M."/>
            <person name="Couturier J."/>
            <person name="Covert S."/>
            <person name="Cronk Q."/>
            <person name="Cunningham R."/>
            <person name="Davis J."/>
            <person name="Degroeve S."/>
            <person name="Dejardin A."/>
            <person name="Depamphilis C."/>
            <person name="Detter J."/>
            <person name="Dirks B."/>
            <person name="Dubchak I."/>
            <person name="Duplessis S."/>
            <person name="Ehlting J."/>
            <person name="Ellis B."/>
            <person name="Gendler K."/>
            <person name="Goodstein D."/>
            <person name="Gribskov M."/>
            <person name="Grimwood J."/>
            <person name="Groover A."/>
            <person name="Gunter L."/>
            <person name="Hamberger B."/>
            <person name="Heinze B."/>
            <person name="Helariutta Y."/>
            <person name="Henrissat B."/>
            <person name="Holligan D."/>
            <person name="Holt R."/>
            <person name="Huang W."/>
            <person name="Islam-Faridi N."/>
            <person name="Jones S."/>
            <person name="Jones-Rhoades M."/>
            <person name="Jorgensen R."/>
            <person name="Joshi C."/>
            <person name="Kangasjarvi J."/>
            <person name="Karlsson J."/>
            <person name="Kelleher C."/>
            <person name="Kirkpatrick R."/>
            <person name="Kirst M."/>
            <person name="Kohler A."/>
            <person name="Kalluri U."/>
            <person name="Larimer F."/>
            <person name="Leebens-Mack J."/>
            <person name="Leple J.C."/>
            <person name="Locascio P."/>
            <person name="Lou Y."/>
            <person name="Lucas S."/>
            <person name="Martin F."/>
            <person name="Montanini B."/>
            <person name="Napoli C."/>
            <person name="Nelson D.R."/>
            <person name="Nelson C."/>
            <person name="Nieminen K."/>
            <person name="Nilsson O."/>
            <person name="Pereda V."/>
            <person name="Peter G."/>
            <person name="Philippe R."/>
            <person name="Pilate G."/>
            <person name="Poliakov A."/>
            <person name="Razumovskaya J."/>
            <person name="Richardson P."/>
            <person name="Rinaldi C."/>
            <person name="Ritland K."/>
            <person name="Rouze P."/>
            <person name="Ryaboy D."/>
            <person name="Schmutz J."/>
            <person name="Schrader J."/>
            <person name="Segerman B."/>
            <person name="Shin H."/>
            <person name="Siddiqui A."/>
            <person name="Sterky F."/>
            <person name="Terry A."/>
            <person name="Tsai C.J."/>
            <person name="Uberbacher E."/>
            <person name="Unneberg P."/>
            <person name="Vahala J."/>
            <person name="Wall K."/>
            <person name="Wessler S."/>
            <person name="Yang G."/>
            <person name="Yin T."/>
            <person name="Douglas C."/>
            <person name="Marra M."/>
            <person name="Sandberg G."/>
            <person name="Van de Peer Y."/>
            <person name="Rokhsar D."/>
        </authorList>
    </citation>
    <scope>NUCLEOTIDE SEQUENCE [LARGE SCALE GENOMIC DNA]</scope>
    <source>
        <strain evidence="16">Nisqually-1</strain>
    </source>
</reference>
<evidence type="ECO:0000259" key="15">
    <source>
        <dbReference type="Pfam" id="PF23598"/>
    </source>
</evidence>
<feature type="chain" id="PRO_5018192151" evidence="13">
    <location>
        <begin position="20"/>
        <end position="973"/>
    </location>
</feature>
<gene>
    <name evidence="16" type="ORF">POPTR_T161800</name>
</gene>
<reference evidence="16" key="2">
    <citation type="submission" date="2017-07" db="EMBL/GenBank/DDBJ databases">
        <title>WGS assembly of Populus trichocarpa.</title>
        <authorList>
            <person name="Tuskan G."/>
            <person name="Difazio S."/>
            <person name="Jansson S."/>
            <person name="Bohlmann J."/>
            <person name="Grigoriev I."/>
            <person name="Hellsten U."/>
            <person name="Putnam N."/>
            <person name="Ralph S."/>
            <person name="Rombauts S."/>
            <person name="Salamov A."/>
            <person name="Schein J."/>
            <person name="Sterck L."/>
            <person name="Aerts A."/>
            <person name="Bhalerao R."/>
            <person name="Bhalerao R."/>
            <person name="Blaudez D."/>
            <person name="Boerjan W."/>
            <person name="Brun A."/>
            <person name="Brunner A."/>
            <person name="Busov V."/>
            <person name="Campbell M."/>
            <person name="Carlson J."/>
            <person name="Chalot M."/>
            <person name="Chapman J."/>
            <person name="Chen G."/>
            <person name="Cooper D."/>
            <person name="Coutinho P."/>
            <person name="Couturier J."/>
            <person name="Covert S."/>
            <person name="Cronk Q."/>
            <person name="Cunningham R."/>
            <person name="Davis J."/>
            <person name="Degroeve S."/>
            <person name="Dejardin A."/>
            <person name="Depamphilis C."/>
            <person name="Detter J."/>
            <person name="Dirks B."/>
            <person name="Dubchak I."/>
            <person name="Duplessis S."/>
            <person name="Ehlting J."/>
            <person name="Ellis B."/>
            <person name="Gendler K."/>
            <person name="Goodstein D."/>
            <person name="Gribskov M."/>
            <person name="Grimwood J."/>
            <person name="Groover A."/>
            <person name="Gunter L."/>
            <person name="Hamberger B."/>
            <person name="Heinze B."/>
            <person name="Helariutta Y."/>
            <person name="Henrissat B."/>
            <person name="Holligan D."/>
            <person name="Holt R."/>
            <person name="Huang W."/>
            <person name="Islam-Faridi N."/>
            <person name="Jones S."/>
            <person name="Jones-Rhoades M."/>
            <person name="Jorgensen R."/>
            <person name="Joshi C."/>
            <person name="Kangasjarvi J."/>
            <person name="Karlsson J."/>
            <person name="Kelleher C."/>
            <person name="Kirkpatrick R."/>
            <person name="Kirst M."/>
            <person name="Kohler A."/>
            <person name="Kalluri U."/>
            <person name="Larimer F."/>
            <person name="Leebens-Mack J."/>
            <person name="Leple J."/>
            <person name="Locascio P."/>
            <person name="Lou Y."/>
            <person name="Lucas S."/>
            <person name="Martin F."/>
            <person name="Montanini B."/>
            <person name="Napoli C."/>
            <person name="Nelson D."/>
            <person name="Nelson C."/>
            <person name="Nieminen K."/>
            <person name="Nilsson O."/>
            <person name="Pereda V."/>
            <person name="Peter G."/>
            <person name="Philippe R."/>
            <person name="Pilate G."/>
            <person name="Poliakov A."/>
            <person name="Razumovskaya J."/>
            <person name="Richardson P."/>
            <person name="Rinaldi C."/>
            <person name="Ritland K."/>
            <person name="Rouze P."/>
            <person name="Ryaboy D."/>
            <person name="Schmutz J."/>
            <person name="Schrader J."/>
            <person name="Segerman B."/>
            <person name="Shin H."/>
            <person name="Siddiqui A."/>
            <person name="Sterky F."/>
            <person name="Terry A."/>
            <person name="Tsai C."/>
            <person name="Uberbacher E."/>
            <person name="Unneberg P."/>
            <person name="Vahala J."/>
            <person name="Wall K."/>
            <person name="Wessler S."/>
            <person name="Yang G."/>
            <person name="Yin T."/>
            <person name="Douglas C."/>
            <person name="Marra M."/>
            <person name="Sandberg G."/>
            <person name="Van De Peer Y."/>
            <person name="Rokhsar D."/>
        </authorList>
    </citation>
    <scope>NUCLEOTIDE SEQUENCE</scope>
    <source>
        <strain evidence="16">Nisqually-1</strain>
    </source>
</reference>
<dbReference type="Pfam" id="PF13855">
    <property type="entry name" value="LRR_8"/>
    <property type="match status" value="2"/>
</dbReference>
<name>A0A3N7FJ93_POPTR</name>
<dbReference type="PANTHER" id="PTHR48062:SF21">
    <property type="entry name" value="RECEPTOR-LIKE PROTEIN 12"/>
    <property type="match status" value="1"/>
</dbReference>
<organism evidence="16">
    <name type="scientific">Populus trichocarpa</name>
    <name type="common">Western balsam poplar</name>
    <name type="synonym">Populus balsamifera subsp. trichocarpa</name>
    <dbReference type="NCBI Taxonomy" id="3694"/>
    <lineage>
        <taxon>Eukaryota</taxon>
        <taxon>Viridiplantae</taxon>
        <taxon>Streptophyta</taxon>
        <taxon>Embryophyta</taxon>
        <taxon>Tracheophyta</taxon>
        <taxon>Spermatophyta</taxon>
        <taxon>Magnoliopsida</taxon>
        <taxon>eudicotyledons</taxon>
        <taxon>Gunneridae</taxon>
        <taxon>Pentapetalae</taxon>
        <taxon>rosids</taxon>
        <taxon>fabids</taxon>
        <taxon>Malpighiales</taxon>
        <taxon>Salicaceae</taxon>
        <taxon>Saliceae</taxon>
        <taxon>Populus</taxon>
    </lineage>
</organism>
<feature type="domain" description="Disease resistance R13L4/SHOC-2-like LRR" evidence="15">
    <location>
        <begin position="312"/>
        <end position="523"/>
    </location>
</feature>
<feature type="domain" description="Leucine-rich repeat-containing N-terminal plant-type" evidence="14">
    <location>
        <begin position="27"/>
        <end position="67"/>
    </location>
</feature>
<feature type="signal peptide" evidence="13">
    <location>
        <begin position="1"/>
        <end position="19"/>
    </location>
</feature>
<comment type="subcellular location">
    <subcellularLocation>
        <location evidence="1">Cell membrane</location>
        <topology evidence="1">Single-pass type I membrane protein</topology>
    </subcellularLocation>
</comment>
<keyword evidence="10" id="KW-0675">Receptor</keyword>
<keyword evidence="6 13" id="KW-0732">Signal</keyword>
<keyword evidence="11" id="KW-0325">Glycoprotein</keyword>
<keyword evidence="3" id="KW-1003">Cell membrane</keyword>
<dbReference type="FunFam" id="3.80.10.10:FF:000095">
    <property type="entry name" value="LRR receptor-like serine/threonine-protein kinase GSO1"/>
    <property type="match status" value="1"/>
</dbReference>
<dbReference type="SUPFAM" id="SSF52058">
    <property type="entry name" value="L domain-like"/>
    <property type="match status" value="3"/>
</dbReference>
<dbReference type="Pfam" id="PF00560">
    <property type="entry name" value="LRR_1"/>
    <property type="match status" value="3"/>
</dbReference>
<evidence type="ECO:0000313" key="16">
    <source>
        <dbReference type="EMBL" id="RQO95242.1"/>
    </source>
</evidence>
<dbReference type="Pfam" id="PF08263">
    <property type="entry name" value="LRRNT_2"/>
    <property type="match status" value="1"/>
</dbReference>
<dbReference type="AlphaFoldDB" id="A0A3N7FJ93"/>
<dbReference type="InterPro" id="IPR013210">
    <property type="entry name" value="LRR_N_plant-typ"/>
</dbReference>
<evidence type="ECO:0000256" key="7">
    <source>
        <dbReference type="ARBA" id="ARBA00022737"/>
    </source>
</evidence>
<protein>
    <submittedName>
        <fullName evidence="16">Uncharacterized protein</fullName>
    </submittedName>
</protein>
<evidence type="ECO:0000256" key="2">
    <source>
        <dbReference type="ARBA" id="ARBA00009592"/>
    </source>
</evidence>
<dbReference type="PANTHER" id="PTHR48062">
    <property type="entry name" value="RECEPTOR-LIKE PROTEIN 14"/>
    <property type="match status" value="1"/>
</dbReference>
<evidence type="ECO:0000256" key="9">
    <source>
        <dbReference type="ARBA" id="ARBA00023136"/>
    </source>
</evidence>
<dbReference type="Pfam" id="PF23598">
    <property type="entry name" value="LRR_14"/>
    <property type="match status" value="1"/>
</dbReference>
<evidence type="ECO:0000256" key="6">
    <source>
        <dbReference type="ARBA" id="ARBA00022729"/>
    </source>
</evidence>
<dbReference type="InterPro" id="IPR003591">
    <property type="entry name" value="Leu-rich_rpt_typical-subtyp"/>
</dbReference>
<evidence type="ECO:0000256" key="5">
    <source>
        <dbReference type="ARBA" id="ARBA00022692"/>
    </source>
</evidence>
<evidence type="ECO:0000256" key="13">
    <source>
        <dbReference type="SAM" id="SignalP"/>
    </source>
</evidence>
<dbReference type="FunFam" id="3.80.10.10:FF:000111">
    <property type="entry name" value="LRR receptor-like serine/threonine-protein kinase ERECTA"/>
    <property type="match status" value="1"/>
</dbReference>
<evidence type="ECO:0000256" key="1">
    <source>
        <dbReference type="ARBA" id="ARBA00004251"/>
    </source>
</evidence>
<evidence type="ECO:0000256" key="4">
    <source>
        <dbReference type="ARBA" id="ARBA00022614"/>
    </source>
</evidence>
<accession>A0A3N7FJ93</accession>
<keyword evidence="8 12" id="KW-1133">Transmembrane helix</keyword>
<evidence type="ECO:0000259" key="14">
    <source>
        <dbReference type="Pfam" id="PF08263"/>
    </source>
</evidence>
<evidence type="ECO:0000256" key="8">
    <source>
        <dbReference type="ARBA" id="ARBA00022989"/>
    </source>
</evidence>
<dbReference type="InterPro" id="IPR025875">
    <property type="entry name" value="Leu-rich_rpt_4"/>
</dbReference>
<sequence length="973" mass="109574">MGLFLQVFTVLVITVSLQGWVPLGCLEEERIALLHLKDSLNYPNGTSLPSWIKADAHCCDWESIGCNSSTGRVTELDLWSVRNEELGDWYLNASLFLPFQQLNSLILMDNRIAGWVENKGGYELQKLSNLEILDLESNSFNNSILSFVEGLPSLKSLYLDYNRLEGSIDLKESLSSLEYLDLSGNNINKLVASRGPSNLKTLWLENITIYGSSFQLLQSLRAFPNLTKLYLGSNDFRGRILELQNLSSLESLYLDDCSLDEHSLQSLGALHSLKNLSLRELNGAVPSGGFLDLKNLEYLDLSYSTLNNSIFQAIRTMTSLKTLNLMGCSLNDQIPTTQGFLNLKNLEYLDLSDNTLDNNILQTIGTMTSLKTLSLSSCKLNSQIPTTQGLCDLNHLQVLYMSDNDLSGFLPPCLANLTSLQRLYLSSNHLKIPMSLSPLYNLSKLKSFYGSGNEIYAEEDDHNLSPKFQLESLYLSSRGQGAGAFPRFLYHQFSLRYLDLTNIQIKGEFPNWLIENNTYLQELYLENCSLLGPFLLPKTSRVNLSILSISMNHFQGQIPSEIGARLPGLEVLFMSDNGFNGSIPFSLGNISSLQAFDLSNNSLQGQIPGWIGNMSSLEFLDLSRNNFSGRLPPRFGTSSNLRYVYLSRNKLQGPIAMTFYDSFEIFTLDLSHNNLTGTIPEWIDRLSNLRFLLLSYNNLEGEIPFQLSRLDQLTLIDLSHNHLSGNILSWMISTHPFPQQYNSRSSMSSSQQSFEFTTKNVSLSYRGSIIQYFTGIDFSFNNFTGEIPPEIGNLSMIKALNLSHNSLTGPIPPTFWNLKEIESLDLSYNKLDGEIPPRLIELFSLEVFNVAYNNLSGKIPARVAQFATFDESCYKDNPFLCGEPLPKICGAAMPPSLTPTSTNNKDNGGFIDMEVFYVTFWVTYIMVLLVIGAVLYINPYWRRAWFHFIEVSINNCYYFLVDNLPILSKFGFS</sequence>
<dbReference type="GO" id="GO:0005886">
    <property type="term" value="C:plasma membrane"/>
    <property type="evidence" value="ECO:0007669"/>
    <property type="project" value="UniProtKB-SubCell"/>
</dbReference>
<proteinExistence type="inferred from homology"/>
<dbReference type="InterPro" id="IPR032675">
    <property type="entry name" value="LRR_dom_sf"/>
</dbReference>
<keyword evidence="9 12" id="KW-0472">Membrane</keyword>
<dbReference type="EMBL" id="KZ623635">
    <property type="protein sequence ID" value="RQO95242.1"/>
    <property type="molecule type" value="Genomic_DNA"/>
</dbReference>
<dbReference type="FunFam" id="3.80.10.10:FF:000041">
    <property type="entry name" value="LRR receptor-like serine/threonine-protein kinase ERECTA"/>
    <property type="match status" value="1"/>
</dbReference>
<keyword evidence="7" id="KW-0677">Repeat</keyword>
<dbReference type="InterPro" id="IPR001611">
    <property type="entry name" value="Leu-rich_rpt"/>
</dbReference>
<dbReference type="InterPro" id="IPR051502">
    <property type="entry name" value="RLP_Defense_Trigger"/>
</dbReference>
<feature type="transmembrane region" description="Helical" evidence="12">
    <location>
        <begin position="915"/>
        <end position="937"/>
    </location>
</feature>
<dbReference type="Pfam" id="PF12799">
    <property type="entry name" value="LRR_4"/>
    <property type="match status" value="1"/>
</dbReference>
<dbReference type="Gene3D" id="3.80.10.10">
    <property type="entry name" value="Ribonuclease Inhibitor"/>
    <property type="match status" value="5"/>
</dbReference>
<dbReference type="SMART" id="SM00365">
    <property type="entry name" value="LRR_SD22"/>
    <property type="match status" value="8"/>
</dbReference>
<evidence type="ECO:0000256" key="12">
    <source>
        <dbReference type="SAM" id="Phobius"/>
    </source>
</evidence>
<evidence type="ECO:0000256" key="10">
    <source>
        <dbReference type="ARBA" id="ARBA00023170"/>
    </source>
</evidence>
<keyword evidence="4" id="KW-0433">Leucine-rich repeat</keyword>
<dbReference type="InterPro" id="IPR055414">
    <property type="entry name" value="LRR_R13L4/SHOC2-like"/>
</dbReference>